<protein>
    <submittedName>
        <fullName evidence="9">Acyltransferase 3</fullName>
    </submittedName>
</protein>
<feature type="transmembrane region" description="Helical" evidence="7">
    <location>
        <begin position="258"/>
        <end position="277"/>
    </location>
</feature>
<evidence type="ECO:0000256" key="6">
    <source>
        <dbReference type="ARBA" id="ARBA00023136"/>
    </source>
</evidence>
<feature type="transmembrane region" description="Helical" evidence="7">
    <location>
        <begin position="18"/>
        <end position="38"/>
    </location>
</feature>
<dbReference type="Pfam" id="PF01757">
    <property type="entry name" value="Acyl_transf_3"/>
    <property type="match status" value="1"/>
</dbReference>
<comment type="subcellular location">
    <subcellularLocation>
        <location evidence="1">Cell membrane</location>
        <topology evidence="1">Multi-pass membrane protein</topology>
    </subcellularLocation>
</comment>
<evidence type="ECO:0000256" key="3">
    <source>
        <dbReference type="ARBA" id="ARBA00022475"/>
    </source>
</evidence>
<evidence type="ECO:0000259" key="8">
    <source>
        <dbReference type="Pfam" id="PF01757"/>
    </source>
</evidence>
<name>G2E280_9GAMM</name>
<dbReference type="OrthoDB" id="5423115at2"/>
<dbReference type="RefSeq" id="WP_007041106.1">
    <property type="nucleotide sequence ID" value="NZ_AFWT01000015.1"/>
</dbReference>
<dbReference type="GO" id="GO:0016413">
    <property type="term" value="F:O-acetyltransferase activity"/>
    <property type="evidence" value="ECO:0007669"/>
    <property type="project" value="TreeGrafter"/>
</dbReference>
<dbReference type="EMBL" id="AFWT01000015">
    <property type="protein sequence ID" value="EGV31029.1"/>
    <property type="molecule type" value="Genomic_DNA"/>
</dbReference>
<keyword evidence="9" id="KW-0012">Acyltransferase</keyword>
<evidence type="ECO:0000313" key="10">
    <source>
        <dbReference type="Proteomes" id="UP000004200"/>
    </source>
</evidence>
<keyword evidence="10" id="KW-1185">Reference proteome</keyword>
<organism evidence="9 10">
    <name type="scientific">Thiorhodococcus drewsii AZ1</name>
    <dbReference type="NCBI Taxonomy" id="765913"/>
    <lineage>
        <taxon>Bacteria</taxon>
        <taxon>Pseudomonadati</taxon>
        <taxon>Pseudomonadota</taxon>
        <taxon>Gammaproteobacteria</taxon>
        <taxon>Chromatiales</taxon>
        <taxon>Chromatiaceae</taxon>
        <taxon>Thiorhodococcus</taxon>
    </lineage>
</organism>
<evidence type="ECO:0000256" key="2">
    <source>
        <dbReference type="ARBA" id="ARBA00007400"/>
    </source>
</evidence>
<keyword evidence="9" id="KW-0808">Transferase</keyword>
<comment type="similarity">
    <text evidence="2">Belongs to the acyltransferase 3 family.</text>
</comment>
<dbReference type="GO" id="GO:0009246">
    <property type="term" value="P:enterobacterial common antigen biosynthetic process"/>
    <property type="evidence" value="ECO:0007669"/>
    <property type="project" value="TreeGrafter"/>
</dbReference>
<gene>
    <name evidence="9" type="ORF">ThidrDRAFT_2393</name>
</gene>
<keyword evidence="4 7" id="KW-0812">Transmembrane</keyword>
<dbReference type="eggNOG" id="COG1835">
    <property type="taxonomic scope" value="Bacteria"/>
</dbReference>
<feature type="transmembrane region" description="Helical" evidence="7">
    <location>
        <begin position="50"/>
        <end position="67"/>
    </location>
</feature>
<evidence type="ECO:0000313" key="9">
    <source>
        <dbReference type="EMBL" id="EGV31029.1"/>
    </source>
</evidence>
<feature type="domain" description="Acyltransferase 3" evidence="8">
    <location>
        <begin position="15"/>
        <end position="311"/>
    </location>
</feature>
<dbReference type="GO" id="GO:0005886">
    <property type="term" value="C:plasma membrane"/>
    <property type="evidence" value="ECO:0007669"/>
    <property type="project" value="UniProtKB-SubCell"/>
</dbReference>
<evidence type="ECO:0000256" key="5">
    <source>
        <dbReference type="ARBA" id="ARBA00022989"/>
    </source>
</evidence>
<dbReference type="InterPro" id="IPR002656">
    <property type="entry name" value="Acyl_transf_3_dom"/>
</dbReference>
<evidence type="ECO:0000256" key="1">
    <source>
        <dbReference type="ARBA" id="ARBA00004651"/>
    </source>
</evidence>
<feature type="transmembrane region" description="Helical" evidence="7">
    <location>
        <begin position="129"/>
        <end position="147"/>
    </location>
</feature>
<dbReference type="PANTHER" id="PTHR40074:SF2">
    <property type="entry name" value="O-ACETYLTRANSFERASE WECH"/>
    <property type="match status" value="1"/>
</dbReference>
<feature type="transmembrane region" description="Helical" evidence="7">
    <location>
        <begin position="207"/>
        <end position="224"/>
    </location>
</feature>
<feature type="transmembrane region" description="Helical" evidence="7">
    <location>
        <begin position="230"/>
        <end position="251"/>
    </location>
</feature>
<feature type="transmembrane region" description="Helical" evidence="7">
    <location>
        <begin position="88"/>
        <end position="109"/>
    </location>
</feature>
<feature type="transmembrane region" description="Helical" evidence="7">
    <location>
        <begin position="154"/>
        <end position="173"/>
    </location>
</feature>
<dbReference type="Proteomes" id="UP000004200">
    <property type="component" value="Unassembled WGS sequence"/>
</dbReference>
<evidence type="ECO:0000256" key="7">
    <source>
        <dbReference type="SAM" id="Phobius"/>
    </source>
</evidence>
<keyword evidence="5 7" id="KW-1133">Transmembrane helix</keyword>
<comment type="caution">
    <text evidence="9">The sequence shown here is derived from an EMBL/GenBank/DDBJ whole genome shotgun (WGS) entry which is preliminary data.</text>
</comment>
<reference evidence="9 10" key="1">
    <citation type="submission" date="2011-06" db="EMBL/GenBank/DDBJ databases">
        <title>The draft genome of Thiorhodococcus drewsii AZ1.</title>
        <authorList>
            <consortium name="US DOE Joint Genome Institute (JGI-PGF)"/>
            <person name="Lucas S."/>
            <person name="Han J."/>
            <person name="Lapidus A."/>
            <person name="Cheng J.-F."/>
            <person name="Goodwin L."/>
            <person name="Pitluck S."/>
            <person name="Peters L."/>
            <person name="Land M.L."/>
            <person name="Hauser L."/>
            <person name="Vogl K."/>
            <person name="Liu Z."/>
            <person name="Imhoff J."/>
            <person name="Thiel V."/>
            <person name="Frigaard N.-U."/>
            <person name="Bryant D.A."/>
            <person name="Woyke T.J."/>
        </authorList>
    </citation>
    <scope>NUCLEOTIDE SEQUENCE [LARGE SCALE GENOMIC DNA]</scope>
    <source>
        <strain evidence="9 10">AZ1</strain>
    </source>
</reference>
<feature type="transmembrane region" description="Helical" evidence="7">
    <location>
        <begin position="179"/>
        <end position="195"/>
    </location>
</feature>
<sequence length="330" mass="36966">MTDSADPAKVSRSLGIDFLRAVCILYIVGYWHLIPYTTALPGYANWFTEGLKYVALSTFVFCSGYLLGRARIQLDPSGLWSFYQRRLLRIYPLYLIALVAFGLYGIASWGQVRDGALLTSMFTPPAMPTLWFITMIMVFYLVAPLLIRVADRALPTLLIGLLLASALAAQHLWVRHIDIRIFMYLPVFVLGILYQRQPSWRALAKRHRWALLTLALLLLPSSRFGNEWTLTGGLTIIPLLLASATTAVLFADRLAARLHAGTIGLLAYTSFGLYLVHRLIFKASIAVYFPTEGWNQVGYLLGVALPLSLAIGYGMQRGYDALATRWSQRP</sequence>
<dbReference type="STRING" id="765913.ThidrDRAFT_2393"/>
<dbReference type="AlphaFoldDB" id="G2E280"/>
<keyword evidence="3" id="KW-1003">Cell membrane</keyword>
<proteinExistence type="inferred from homology"/>
<accession>G2E280</accession>
<feature type="transmembrane region" description="Helical" evidence="7">
    <location>
        <begin position="297"/>
        <end position="315"/>
    </location>
</feature>
<dbReference type="PANTHER" id="PTHR40074">
    <property type="entry name" value="O-ACETYLTRANSFERASE WECH"/>
    <property type="match status" value="1"/>
</dbReference>
<evidence type="ECO:0000256" key="4">
    <source>
        <dbReference type="ARBA" id="ARBA00022692"/>
    </source>
</evidence>
<keyword evidence="6 7" id="KW-0472">Membrane</keyword>